<feature type="domain" description="ABC transmembrane type-1" evidence="10">
    <location>
        <begin position="48"/>
        <end position="329"/>
    </location>
</feature>
<evidence type="ECO:0000256" key="1">
    <source>
        <dbReference type="ARBA" id="ARBA00004651"/>
    </source>
</evidence>
<dbReference type="SUPFAM" id="SSF90123">
    <property type="entry name" value="ABC transporter transmembrane region"/>
    <property type="match status" value="1"/>
</dbReference>
<dbReference type="GO" id="GO:0016887">
    <property type="term" value="F:ATP hydrolysis activity"/>
    <property type="evidence" value="ECO:0007669"/>
    <property type="project" value="InterPro"/>
</dbReference>
<dbReference type="PANTHER" id="PTHR24221">
    <property type="entry name" value="ATP-BINDING CASSETTE SUB-FAMILY B"/>
    <property type="match status" value="1"/>
</dbReference>
<dbReference type="PROSITE" id="PS50929">
    <property type="entry name" value="ABC_TM1F"/>
    <property type="match status" value="1"/>
</dbReference>
<feature type="transmembrane region" description="Helical" evidence="8">
    <location>
        <begin position="303"/>
        <end position="325"/>
    </location>
</feature>
<gene>
    <name evidence="12" type="primary">cydC</name>
    <name evidence="11" type="ORF">EQW73_01695</name>
    <name evidence="12" type="ORF">EQW78_04060</name>
</gene>
<name>A0A4Q1L067_9CELL</name>
<dbReference type="Gene3D" id="3.40.50.300">
    <property type="entry name" value="P-loop containing nucleotide triphosphate hydrolases"/>
    <property type="match status" value="1"/>
</dbReference>
<dbReference type="InterPro" id="IPR003439">
    <property type="entry name" value="ABC_transporter-like_ATP-bd"/>
</dbReference>
<evidence type="ECO:0000256" key="8">
    <source>
        <dbReference type="SAM" id="Phobius"/>
    </source>
</evidence>
<reference evidence="13 14" key="1">
    <citation type="submission" date="2019-01" db="EMBL/GenBank/DDBJ databases">
        <title>Oerskovia turbata Genome sequencing and assembly.</title>
        <authorList>
            <person name="Dou T."/>
        </authorList>
    </citation>
    <scope>NUCLEOTIDE SEQUENCE [LARGE SCALE GENOMIC DNA]</scope>
    <source>
        <strain evidence="12 13">JCM12123</strain>
        <strain evidence="11 14">JCM3160</strain>
    </source>
</reference>
<evidence type="ECO:0000256" key="3">
    <source>
        <dbReference type="ARBA" id="ARBA00022741"/>
    </source>
</evidence>
<feature type="transmembrane region" description="Helical" evidence="8">
    <location>
        <begin position="48"/>
        <end position="71"/>
    </location>
</feature>
<dbReference type="GO" id="GO:0034040">
    <property type="term" value="F:ATPase-coupled lipid transmembrane transporter activity"/>
    <property type="evidence" value="ECO:0007669"/>
    <property type="project" value="TreeGrafter"/>
</dbReference>
<dbReference type="AlphaFoldDB" id="A0A4Q1L067"/>
<keyword evidence="14" id="KW-1185">Reference proteome</keyword>
<dbReference type="InterPro" id="IPR003593">
    <property type="entry name" value="AAA+_ATPase"/>
</dbReference>
<sequence length="636" mass="64331">MSAPDQSPGPSAPTAEDPGGGAAATIGTDPLWRAVRLLDVSWGRAAKAIGLGSLALASSVGLAAVAAWLIARASQMPPVLQLSMATVAVRAFGISRGVFRYLERLASHDVALRGMASLRANVYTSLASGRTAAVAGVRRGDLLARVGADVDAVGDVVVRAIIPAGVALVVSAGSVILVGVFLPSAGVALLACLLLAGVLGPWLSARAARRTEERGAAARAEMTSTVLETLEGAGPLTVSGRLAQRMDALRRTDRELAAVTDSGARTSGTAAAVNNAAIGLAVLAALVLGIPAVAAGTLTPVELAVVVLTPLAVFEAAGVLPAAAVQMHRSRQAARRIMELLDAAAAPDVSEPPSTRGHAASDTMASPGDVSGPPSTRGHARSDRSAVVVTGAACGWDGRPAVTGVDLAVRTGRSVAVVGPSGVGKTTLLMTTAGLIPQVAGSICLDDAPIATFPPDDVAHQVVFVAEDGHVFDTTVLENLRVARGDVTPDEATAALVDVGLGEWLSGLPDGVETTLGPDATTISGGERRRLLVARALLAPAPLLLVDEPAEHLDPATADELLTHLVETSRTGGRGIVVATHRLSALAAVDEVLLLGRPADASPDAPATVLARGTHAELLAHDEGYRWALAQETASA</sequence>
<evidence type="ECO:0000256" key="4">
    <source>
        <dbReference type="ARBA" id="ARBA00022840"/>
    </source>
</evidence>
<evidence type="ECO:0000256" key="2">
    <source>
        <dbReference type="ARBA" id="ARBA00022692"/>
    </source>
</evidence>
<dbReference type="InterPro" id="IPR014223">
    <property type="entry name" value="ABC_CydC/D"/>
</dbReference>
<dbReference type="Pfam" id="PF00005">
    <property type="entry name" value="ABC_tran"/>
    <property type="match status" value="1"/>
</dbReference>
<dbReference type="GO" id="GO:0045454">
    <property type="term" value="P:cell redox homeostasis"/>
    <property type="evidence" value="ECO:0007669"/>
    <property type="project" value="InterPro"/>
</dbReference>
<keyword evidence="4" id="KW-0067">ATP-binding</keyword>
<dbReference type="InterPro" id="IPR027417">
    <property type="entry name" value="P-loop_NTPase"/>
</dbReference>
<proteinExistence type="predicted"/>
<evidence type="ECO:0000313" key="12">
    <source>
        <dbReference type="EMBL" id="RXR35957.1"/>
    </source>
</evidence>
<evidence type="ECO:0000313" key="13">
    <source>
        <dbReference type="Proteomes" id="UP000289805"/>
    </source>
</evidence>
<dbReference type="NCBIfam" id="TIGR02868">
    <property type="entry name" value="CydC"/>
    <property type="match status" value="1"/>
</dbReference>
<evidence type="ECO:0000259" key="10">
    <source>
        <dbReference type="PROSITE" id="PS50929"/>
    </source>
</evidence>
<protein>
    <submittedName>
        <fullName evidence="12">Thiol reductant ABC exporter subunit CydC</fullName>
    </submittedName>
</protein>
<evidence type="ECO:0000256" key="7">
    <source>
        <dbReference type="SAM" id="MobiDB-lite"/>
    </source>
</evidence>
<dbReference type="Proteomes" id="UP000289805">
    <property type="component" value="Unassembled WGS sequence"/>
</dbReference>
<dbReference type="Pfam" id="PF00664">
    <property type="entry name" value="ABC_membrane"/>
    <property type="match status" value="1"/>
</dbReference>
<dbReference type="SMART" id="SM00382">
    <property type="entry name" value="AAA"/>
    <property type="match status" value="1"/>
</dbReference>
<dbReference type="InterPro" id="IPR011527">
    <property type="entry name" value="ABC1_TM_dom"/>
</dbReference>
<evidence type="ECO:0000313" key="11">
    <source>
        <dbReference type="EMBL" id="RXR28034.1"/>
    </source>
</evidence>
<feature type="region of interest" description="Disordered" evidence="7">
    <location>
        <begin position="346"/>
        <end position="384"/>
    </location>
</feature>
<dbReference type="GO" id="GO:0140359">
    <property type="term" value="F:ABC-type transporter activity"/>
    <property type="evidence" value="ECO:0007669"/>
    <property type="project" value="InterPro"/>
</dbReference>
<dbReference type="RefSeq" id="WP_084689897.1">
    <property type="nucleotide sequence ID" value="NZ_JOFV01000005.1"/>
</dbReference>
<dbReference type="EMBL" id="SDJR01000001">
    <property type="protein sequence ID" value="RXR28034.1"/>
    <property type="molecule type" value="Genomic_DNA"/>
</dbReference>
<dbReference type="GO" id="GO:0005524">
    <property type="term" value="F:ATP binding"/>
    <property type="evidence" value="ECO:0007669"/>
    <property type="project" value="UniProtKB-KW"/>
</dbReference>
<dbReference type="SUPFAM" id="SSF52540">
    <property type="entry name" value="P-loop containing nucleoside triphosphate hydrolases"/>
    <property type="match status" value="1"/>
</dbReference>
<accession>A0A4Q1L067</accession>
<feature type="transmembrane region" description="Helical" evidence="8">
    <location>
        <begin position="160"/>
        <end position="181"/>
    </location>
</feature>
<dbReference type="InterPro" id="IPR036640">
    <property type="entry name" value="ABC1_TM_sf"/>
</dbReference>
<dbReference type="GO" id="GO:0034775">
    <property type="term" value="P:glutathione transmembrane transport"/>
    <property type="evidence" value="ECO:0007669"/>
    <property type="project" value="InterPro"/>
</dbReference>
<dbReference type="GO" id="GO:0005886">
    <property type="term" value="C:plasma membrane"/>
    <property type="evidence" value="ECO:0007669"/>
    <property type="project" value="UniProtKB-SubCell"/>
</dbReference>
<keyword evidence="6 8" id="KW-0472">Membrane</keyword>
<evidence type="ECO:0000256" key="6">
    <source>
        <dbReference type="ARBA" id="ARBA00023136"/>
    </source>
</evidence>
<dbReference type="PANTHER" id="PTHR24221:SF654">
    <property type="entry name" value="ATP-BINDING CASSETTE SUB-FAMILY B MEMBER 6"/>
    <property type="match status" value="1"/>
</dbReference>
<keyword evidence="5 8" id="KW-1133">Transmembrane helix</keyword>
<keyword evidence="2 8" id="KW-0812">Transmembrane</keyword>
<evidence type="ECO:0000313" key="14">
    <source>
        <dbReference type="Proteomes" id="UP000290517"/>
    </source>
</evidence>
<comment type="subcellular location">
    <subcellularLocation>
        <location evidence="1">Cell membrane</location>
        <topology evidence="1">Multi-pass membrane protein</topology>
    </subcellularLocation>
</comment>
<evidence type="ECO:0000259" key="9">
    <source>
        <dbReference type="PROSITE" id="PS50893"/>
    </source>
</evidence>
<organism evidence="12 13">
    <name type="scientific">Oerskovia turbata</name>
    <dbReference type="NCBI Taxonomy" id="1713"/>
    <lineage>
        <taxon>Bacteria</taxon>
        <taxon>Bacillati</taxon>
        <taxon>Actinomycetota</taxon>
        <taxon>Actinomycetes</taxon>
        <taxon>Micrococcales</taxon>
        <taxon>Cellulomonadaceae</taxon>
        <taxon>Oerskovia</taxon>
    </lineage>
</organism>
<dbReference type="OrthoDB" id="3237158at2"/>
<feature type="transmembrane region" description="Helical" evidence="8">
    <location>
        <begin position="275"/>
        <end position="297"/>
    </location>
</feature>
<dbReference type="PROSITE" id="PS50893">
    <property type="entry name" value="ABC_TRANSPORTER_2"/>
    <property type="match status" value="1"/>
</dbReference>
<feature type="domain" description="ABC transporter" evidence="9">
    <location>
        <begin position="380"/>
        <end position="622"/>
    </location>
</feature>
<feature type="transmembrane region" description="Helical" evidence="8">
    <location>
        <begin position="187"/>
        <end position="205"/>
    </location>
</feature>
<dbReference type="InterPro" id="IPR017871">
    <property type="entry name" value="ABC_transporter-like_CS"/>
</dbReference>
<dbReference type="InterPro" id="IPR039421">
    <property type="entry name" value="Type_1_exporter"/>
</dbReference>
<evidence type="ECO:0000256" key="5">
    <source>
        <dbReference type="ARBA" id="ARBA00022989"/>
    </source>
</evidence>
<dbReference type="PROSITE" id="PS00211">
    <property type="entry name" value="ABC_TRANSPORTER_1"/>
    <property type="match status" value="1"/>
</dbReference>
<comment type="caution">
    <text evidence="12">The sequence shown here is derived from an EMBL/GenBank/DDBJ whole genome shotgun (WGS) entry which is preliminary data.</text>
</comment>
<keyword evidence="3" id="KW-0547">Nucleotide-binding</keyword>
<dbReference type="STRING" id="1713.GCA_000718325_01321"/>
<dbReference type="Gene3D" id="1.20.1560.10">
    <property type="entry name" value="ABC transporter type 1, transmembrane domain"/>
    <property type="match status" value="1"/>
</dbReference>
<dbReference type="EMBL" id="SDJQ01000006">
    <property type="protein sequence ID" value="RXR35957.1"/>
    <property type="molecule type" value="Genomic_DNA"/>
</dbReference>
<dbReference type="Proteomes" id="UP000290517">
    <property type="component" value="Unassembled WGS sequence"/>
</dbReference>
<feature type="region of interest" description="Disordered" evidence="7">
    <location>
        <begin position="1"/>
        <end position="26"/>
    </location>
</feature>